<gene>
    <name evidence="1" type="ORF">ABRQ22_14710</name>
</gene>
<dbReference type="AlphaFoldDB" id="A0AAU8FXX8"/>
<reference evidence="1" key="1">
    <citation type="submission" date="2024-06" db="EMBL/GenBank/DDBJ databases">
        <title>Complete genome sequence of the cellulolytic actinobacterium, Cellulosimicrobium ES-005.</title>
        <authorList>
            <person name="Matthews C.T."/>
            <person name="Underwood K.D."/>
            <person name="Ghanchi K.M."/>
            <person name="Fields S.D."/>
            <person name="Gardner S.G."/>
        </authorList>
    </citation>
    <scope>NUCLEOTIDE SEQUENCE</scope>
    <source>
        <strain evidence="1">ES-005</strain>
    </source>
</reference>
<sequence length="61" mass="7070">MARARAAVASQNRYLRGADGEYRYGVRRARVYVWRDGAWQLEHDIEHGTPLEELPWKKAAA</sequence>
<dbReference type="RefSeq" id="WP_353707255.1">
    <property type="nucleotide sequence ID" value="NZ_CP159290.1"/>
</dbReference>
<protein>
    <recommendedName>
        <fullName evidence="2">SnoaL-like domain-containing protein</fullName>
    </recommendedName>
</protein>
<name>A0AAU8FXX8_9MICO</name>
<proteinExistence type="predicted"/>
<organism evidence="1">
    <name type="scientific">Cellulosimicrobium sp. ES-005</name>
    <dbReference type="NCBI Taxonomy" id="3163031"/>
    <lineage>
        <taxon>Bacteria</taxon>
        <taxon>Bacillati</taxon>
        <taxon>Actinomycetota</taxon>
        <taxon>Actinomycetes</taxon>
        <taxon>Micrococcales</taxon>
        <taxon>Promicromonosporaceae</taxon>
        <taxon>Cellulosimicrobium</taxon>
    </lineage>
</organism>
<evidence type="ECO:0000313" key="1">
    <source>
        <dbReference type="EMBL" id="XCH28847.1"/>
    </source>
</evidence>
<dbReference type="EMBL" id="CP159290">
    <property type="protein sequence ID" value="XCH28847.1"/>
    <property type="molecule type" value="Genomic_DNA"/>
</dbReference>
<accession>A0AAU8FXX8</accession>
<evidence type="ECO:0008006" key="2">
    <source>
        <dbReference type="Google" id="ProtNLM"/>
    </source>
</evidence>